<feature type="region of interest" description="Disordered" evidence="1">
    <location>
        <begin position="43"/>
        <end position="75"/>
    </location>
</feature>
<name>A0ABP8VCL8_9GAMM</name>
<dbReference type="Proteomes" id="UP001500604">
    <property type="component" value="Unassembled WGS sequence"/>
</dbReference>
<evidence type="ECO:0000256" key="1">
    <source>
        <dbReference type="SAM" id="MobiDB-lite"/>
    </source>
</evidence>
<accession>A0ABP8VCL8</accession>
<sequence>MTGLMKQLSIPNLSEDDFLLDRLEEQIHRFEQLLETRFHGREDAVPEKEFSNNPLSSAPGGVFAEDNGSYRKERQ</sequence>
<dbReference type="EMBL" id="BAABFL010000480">
    <property type="protein sequence ID" value="GAA4652730.1"/>
    <property type="molecule type" value="Genomic_DNA"/>
</dbReference>
<proteinExistence type="predicted"/>
<protein>
    <submittedName>
        <fullName evidence="2">Uncharacterized protein</fullName>
    </submittedName>
</protein>
<dbReference type="RefSeq" id="WP_345199354.1">
    <property type="nucleotide sequence ID" value="NZ_BAABFL010000480.1"/>
</dbReference>
<evidence type="ECO:0000313" key="2">
    <source>
        <dbReference type="EMBL" id="GAA4652730.1"/>
    </source>
</evidence>
<gene>
    <name evidence="2" type="ORF">GCM10023116_50140</name>
</gene>
<evidence type="ECO:0000313" key="3">
    <source>
        <dbReference type="Proteomes" id="UP001500604"/>
    </source>
</evidence>
<organism evidence="2 3">
    <name type="scientific">Kistimonas scapharcae</name>
    <dbReference type="NCBI Taxonomy" id="1036133"/>
    <lineage>
        <taxon>Bacteria</taxon>
        <taxon>Pseudomonadati</taxon>
        <taxon>Pseudomonadota</taxon>
        <taxon>Gammaproteobacteria</taxon>
        <taxon>Oceanospirillales</taxon>
        <taxon>Endozoicomonadaceae</taxon>
        <taxon>Kistimonas</taxon>
    </lineage>
</organism>
<comment type="caution">
    <text evidence="2">The sequence shown here is derived from an EMBL/GenBank/DDBJ whole genome shotgun (WGS) entry which is preliminary data.</text>
</comment>
<keyword evidence="3" id="KW-1185">Reference proteome</keyword>
<reference evidence="3" key="1">
    <citation type="journal article" date="2019" name="Int. J. Syst. Evol. Microbiol.">
        <title>The Global Catalogue of Microorganisms (GCM) 10K type strain sequencing project: providing services to taxonomists for standard genome sequencing and annotation.</title>
        <authorList>
            <consortium name="The Broad Institute Genomics Platform"/>
            <consortium name="The Broad Institute Genome Sequencing Center for Infectious Disease"/>
            <person name="Wu L."/>
            <person name="Ma J."/>
        </authorList>
    </citation>
    <scope>NUCLEOTIDE SEQUENCE [LARGE SCALE GENOMIC DNA]</scope>
    <source>
        <strain evidence="3">JCM 17805</strain>
    </source>
</reference>